<feature type="domain" description="AB hydrolase-1" evidence="1">
    <location>
        <begin position="47"/>
        <end position="283"/>
    </location>
</feature>
<dbReference type="Proteomes" id="UP000537130">
    <property type="component" value="Unassembled WGS sequence"/>
</dbReference>
<dbReference type="InterPro" id="IPR000639">
    <property type="entry name" value="Epox_hydrolase-like"/>
</dbReference>
<sequence>MNTSSASAPAWLAAALSFEPQSRHVEVDGCTIHYLCWNPEASDKPPLLLAHGFCAHAHWWDFTVPALLDHYRIVALDFSGMGDSAHRESYSHPQYCKEIIAVIEAEAMAPVNLVGHSFGGLVSIQTTAAYPDKIQTLTIIDSRISQPRTGEEQPSRGASELRPKRVYPTLEQAMGRFRLIPEENCTHPALFAEVAKGSLQEVDGGWVWKFDDRITQTLKPVDIPEAELLPAITCPTAFIYGEHSIVAPRDVAEQTVGFMGNGRPAIEIADAHHHVLLDQPLALREHLRELLHELRAKI</sequence>
<keyword evidence="3" id="KW-1185">Reference proteome</keyword>
<dbReference type="InterPro" id="IPR029058">
    <property type="entry name" value="AB_hydrolase_fold"/>
</dbReference>
<dbReference type="GO" id="GO:0016020">
    <property type="term" value="C:membrane"/>
    <property type="evidence" value="ECO:0007669"/>
    <property type="project" value="TreeGrafter"/>
</dbReference>
<dbReference type="SUPFAM" id="SSF53474">
    <property type="entry name" value="alpha/beta-Hydrolases"/>
    <property type="match status" value="1"/>
</dbReference>
<organism evidence="2 3">
    <name type="scientific">Litorivivens lipolytica</name>
    <dbReference type="NCBI Taxonomy" id="1524264"/>
    <lineage>
        <taxon>Bacteria</taxon>
        <taxon>Pseudomonadati</taxon>
        <taxon>Pseudomonadota</taxon>
        <taxon>Gammaproteobacteria</taxon>
        <taxon>Litorivivens</taxon>
    </lineage>
</organism>
<dbReference type="PANTHER" id="PTHR43798:SF33">
    <property type="entry name" value="HYDROLASE, PUTATIVE (AFU_ORTHOLOGUE AFUA_2G14860)-RELATED"/>
    <property type="match status" value="1"/>
</dbReference>
<dbReference type="PRINTS" id="PR00111">
    <property type="entry name" value="ABHYDROLASE"/>
</dbReference>
<evidence type="ECO:0000313" key="3">
    <source>
        <dbReference type="Proteomes" id="UP000537130"/>
    </source>
</evidence>
<dbReference type="GO" id="GO:0047372">
    <property type="term" value="F:monoacylglycerol lipase activity"/>
    <property type="evidence" value="ECO:0007669"/>
    <property type="project" value="TreeGrafter"/>
</dbReference>
<dbReference type="PRINTS" id="PR00412">
    <property type="entry name" value="EPOXHYDRLASE"/>
</dbReference>
<dbReference type="AlphaFoldDB" id="A0A7W4W7R3"/>
<dbReference type="Pfam" id="PF12697">
    <property type="entry name" value="Abhydrolase_6"/>
    <property type="match status" value="1"/>
</dbReference>
<dbReference type="InterPro" id="IPR000073">
    <property type="entry name" value="AB_hydrolase_1"/>
</dbReference>
<comment type="caution">
    <text evidence="2">The sequence shown here is derived from an EMBL/GenBank/DDBJ whole genome shotgun (WGS) entry which is preliminary data.</text>
</comment>
<protein>
    <submittedName>
        <fullName evidence="2">Pimeloyl-ACP methyl ester carboxylesterase</fullName>
    </submittedName>
</protein>
<dbReference type="GO" id="GO:0046464">
    <property type="term" value="P:acylglycerol catabolic process"/>
    <property type="evidence" value="ECO:0007669"/>
    <property type="project" value="TreeGrafter"/>
</dbReference>
<proteinExistence type="predicted"/>
<evidence type="ECO:0000259" key="1">
    <source>
        <dbReference type="Pfam" id="PF12697"/>
    </source>
</evidence>
<reference evidence="2 3" key="1">
    <citation type="submission" date="2020-08" db="EMBL/GenBank/DDBJ databases">
        <title>Genomic Encyclopedia of Type Strains, Phase III (KMG-III): the genomes of soil and plant-associated and newly described type strains.</title>
        <authorList>
            <person name="Whitman W."/>
        </authorList>
    </citation>
    <scope>NUCLEOTIDE SEQUENCE [LARGE SCALE GENOMIC DNA]</scope>
    <source>
        <strain evidence="2 3">CECT 8654</strain>
    </source>
</reference>
<dbReference type="InterPro" id="IPR050266">
    <property type="entry name" value="AB_hydrolase_sf"/>
</dbReference>
<evidence type="ECO:0000313" key="2">
    <source>
        <dbReference type="EMBL" id="MBB3048583.1"/>
    </source>
</evidence>
<name>A0A7W4W7R3_9GAMM</name>
<dbReference type="EMBL" id="JACHWY010000003">
    <property type="protein sequence ID" value="MBB3048583.1"/>
    <property type="molecule type" value="Genomic_DNA"/>
</dbReference>
<gene>
    <name evidence="2" type="ORF">FHR99_002857</name>
</gene>
<dbReference type="PANTHER" id="PTHR43798">
    <property type="entry name" value="MONOACYLGLYCEROL LIPASE"/>
    <property type="match status" value="1"/>
</dbReference>
<accession>A0A7W4W7R3</accession>
<dbReference type="Gene3D" id="3.40.50.1820">
    <property type="entry name" value="alpha/beta hydrolase"/>
    <property type="match status" value="1"/>
</dbReference>
<dbReference type="RefSeq" id="WP_183411364.1">
    <property type="nucleotide sequence ID" value="NZ_JACHWY010000003.1"/>
</dbReference>